<evidence type="ECO:0000313" key="2">
    <source>
        <dbReference type="EMBL" id="MEE1944334.1"/>
    </source>
</evidence>
<comment type="caution">
    <text evidence="2">The sequence shown here is derived from an EMBL/GenBank/DDBJ whole genome shotgun (WGS) entry which is preliminary data.</text>
</comment>
<evidence type="ECO:0000313" key="3">
    <source>
        <dbReference type="Proteomes" id="UP001336835"/>
    </source>
</evidence>
<dbReference type="EMBL" id="JAZDQT010000001">
    <property type="protein sequence ID" value="MEE1944334.1"/>
    <property type="molecule type" value="Genomic_DNA"/>
</dbReference>
<name>A0ABU7I4W9_9SPHI</name>
<keyword evidence="1" id="KW-0472">Membrane</keyword>
<keyword evidence="1" id="KW-1133">Transmembrane helix</keyword>
<proteinExistence type="predicted"/>
<gene>
    <name evidence="2" type="ORF">VRU48_04395</name>
</gene>
<keyword evidence="3" id="KW-1185">Reference proteome</keyword>
<reference evidence="2 3" key="1">
    <citation type="submission" date="2024-01" db="EMBL/GenBank/DDBJ databases">
        <title>Pedobacter sp. nov., isolated from fresh soil.</title>
        <authorList>
            <person name="Le N.T.T."/>
        </authorList>
    </citation>
    <scope>NUCLEOTIDE SEQUENCE [LARGE SCALE GENOMIC DNA]</scope>
    <source>
        <strain evidence="2 3">KR3-3</strain>
    </source>
</reference>
<keyword evidence="1" id="KW-0812">Transmembrane</keyword>
<organism evidence="2 3">
    <name type="scientific">Pedobacter albus</name>
    <dbReference type="NCBI Taxonomy" id="3113905"/>
    <lineage>
        <taxon>Bacteria</taxon>
        <taxon>Pseudomonadati</taxon>
        <taxon>Bacteroidota</taxon>
        <taxon>Sphingobacteriia</taxon>
        <taxon>Sphingobacteriales</taxon>
        <taxon>Sphingobacteriaceae</taxon>
        <taxon>Pedobacter</taxon>
    </lineage>
</organism>
<accession>A0ABU7I4W9</accession>
<dbReference type="RefSeq" id="WP_330106708.1">
    <property type="nucleotide sequence ID" value="NZ_JAZDQT010000001.1"/>
</dbReference>
<dbReference type="Proteomes" id="UP001336835">
    <property type="component" value="Unassembled WGS sequence"/>
</dbReference>
<protein>
    <submittedName>
        <fullName evidence="2">Uncharacterized protein</fullName>
    </submittedName>
</protein>
<evidence type="ECO:0000256" key="1">
    <source>
        <dbReference type="SAM" id="Phobius"/>
    </source>
</evidence>
<sequence length="52" mass="6131">MKINVVVIAIVIVAVLAFVYFIVKRNRKDQKSLEQELNEREVKPEKHRDPQV</sequence>
<feature type="transmembrane region" description="Helical" evidence="1">
    <location>
        <begin position="6"/>
        <end position="23"/>
    </location>
</feature>